<accession>X1SKL7</accession>
<dbReference type="Gene3D" id="3.10.310.30">
    <property type="match status" value="1"/>
</dbReference>
<dbReference type="InterPro" id="IPR038763">
    <property type="entry name" value="DHH_sf"/>
</dbReference>
<dbReference type="GO" id="GO:0003676">
    <property type="term" value="F:nucleic acid binding"/>
    <property type="evidence" value="ECO:0007669"/>
    <property type="project" value="InterPro"/>
</dbReference>
<feature type="non-terminal residue" evidence="2">
    <location>
        <position position="1"/>
    </location>
</feature>
<dbReference type="Pfam" id="PF02272">
    <property type="entry name" value="DHHA1"/>
    <property type="match status" value="1"/>
</dbReference>
<evidence type="ECO:0000313" key="2">
    <source>
        <dbReference type="EMBL" id="GAI79711.1"/>
    </source>
</evidence>
<feature type="domain" description="DHHA1" evidence="1">
    <location>
        <begin position="10"/>
        <end position="67"/>
    </location>
</feature>
<dbReference type="EMBL" id="BARW01009376">
    <property type="protein sequence ID" value="GAI79711.1"/>
    <property type="molecule type" value="Genomic_DNA"/>
</dbReference>
<dbReference type="AlphaFoldDB" id="X1SKL7"/>
<name>X1SKL7_9ZZZZ</name>
<dbReference type="SUPFAM" id="SSF64182">
    <property type="entry name" value="DHH phosphoesterases"/>
    <property type="match status" value="1"/>
</dbReference>
<proteinExistence type="predicted"/>
<comment type="caution">
    <text evidence="2">The sequence shown here is derived from an EMBL/GenBank/DDBJ whole genome shotgun (WGS) entry which is preliminary data.</text>
</comment>
<gene>
    <name evidence="2" type="ORF">S12H4_18882</name>
</gene>
<sequence>LCYKEIENLANLSIRSKRGLPFHLGEITRRVAEKHGGFGGGHKRASGASIPRRNLKNFIRDFEEELRK</sequence>
<evidence type="ECO:0000259" key="1">
    <source>
        <dbReference type="Pfam" id="PF02272"/>
    </source>
</evidence>
<reference evidence="2" key="1">
    <citation type="journal article" date="2014" name="Front. Microbiol.">
        <title>High frequency of phylogenetically diverse reductive dehalogenase-homologous genes in deep subseafloor sedimentary metagenomes.</title>
        <authorList>
            <person name="Kawai M."/>
            <person name="Futagami T."/>
            <person name="Toyoda A."/>
            <person name="Takaki Y."/>
            <person name="Nishi S."/>
            <person name="Hori S."/>
            <person name="Arai W."/>
            <person name="Tsubouchi T."/>
            <person name="Morono Y."/>
            <person name="Uchiyama I."/>
            <person name="Ito T."/>
            <person name="Fujiyama A."/>
            <person name="Inagaki F."/>
            <person name="Takami H."/>
        </authorList>
    </citation>
    <scope>NUCLEOTIDE SEQUENCE</scope>
    <source>
        <strain evidence="2">Expedition CK06-06</strain>
    </source>
</reference>
<organism evidence="2">
    <name type="scientific">marine sediment metagenome</name>
    <dbReference type="NCBI Taxonomy" id="412755"/>
    <lineage>
        <taxon>unclassified sequences</taxon>
        <taxon>metagenomes</taxon>
        <taxon>ecological metagenomes</taxon>
    </lineage>
</organism>
<dbReference type="InterPro" id="IPR003156">
    <property type="entry name" value="DHHA1_dom"/>
</dbReference>
<protein>
    <recommendedName>
        <fullName evidence="1">DHHA1 domain-containing protein</fullName>
    </recommendedName>
</protein>